<dbReference type="PROSITE" id="PS50110">
    <property type="entry name" value="RESPONSE_REGULATORY"/>
    <property type="match status" value="1"/>
</dbReference>
<gene>
    <name evidence="1" type="ORF">JP09_004745</name>
</gene>
<reference evidence="1 2" key="1">
    <citation type="journal article" date="2017" name="ISME J.">
        <title>Grape pomace compost harbors organohalide-respiring Dehalogenimonas species with novel reductive dehalogenase genes.</title>
        <authorList>
            <person name="Yang Y."/>
            <person name="Higgins S.A."/>
            <person name="Yan J."/>
            <person name="Simsir B."/>
            <person name="Chourey K."/>
            <person name="Iyer R."/>
            <person name="Hettich R.L."/>
            <person name="Baldwin B."/>
            <person name="Ogles D.M."/>
            <person name="Loffler F.E."/>
        </authorList>
    </citation>
    <scope>NUCLEOTIDE SEQUENCE [LARGE SCALE GENOMIC DNA]</scope>
    <source>
        <strain evidence="1 2">GP</strain>
    </source>
</reference>
<proteinExistence type="predicted"/>
<sequence length="141" mass="15584">MKILVVTDDAEAAATIIMSIRFRWPNSNEVLLGDGSGFLTKEQLIDVSLIIIDGAMQNTMAAIMEIRRFSEIPIIFVSEPLGTQIDTAHVLSMGKSDYVFKPIIMADLVFAIETITDQSKELPNHDLSRAFGIWANKKVGT</sequence>
<keyword evidence="2" id="KW-1185">Reference proteome</keyword>
<keyword evidence="1" id="KW-0238">DNA-binding</keyword>
<comment type="caution">
    <text evidence="1">The sequence shown here is derived from an EMBL/GenBank/DDBJ whole genome shotgun (WGS) entry which is preliminary data.</text>
</comment>
<dbReference type="OrthoDB" id="9802426at2"/>
<dbReference type="GO" id="GO:0003677">
    <property type="term" value="F:DNA binding"/>
    <property type="evidence" value="ECO:0007669"/>
    <property type="project" value="UniProtKB-KW"/>
</dbReference>
<dbReference type="RefSeq" id="WP_102331823.1">
    <property type="nucleotide sequence ID" value="NZ_CP058566.2"/>
</dbReference>
<protein>
    <submittedName>
        <fullName evidence="1">DNA-binding response regulator</fullName>
    </submittedName>
</protein>
<dbReference type="Proteomes" id="UP000235653">
    <property type="component" value="Unassembled WGS sequence"/>
</dbReference>
<accession>A0A2P5P810</accession>
<dbReference type="GO" id="GO:0000160">
    <property type="term" value="P:phosphorelay signal transduction system"/>
    <property type="evidence" value="ECO:0007669"/>
    <property type="project" value="InterPro"/>
</dbReference>
<evidence type="ECO:0000313" key="2">
    <source>
        <dbReference type="Proteomes" id="UP000235653"/>
    </source>
</evidence>
<dbReference type="SUPFAM" id="SSF52172">
    <property type="entry name" value="CheY-like"/>
    <property type="match status" value="1"/>
</dbReference>
<dbReference type="InterPro" id="IPR011006">
    <property type="entry name" value="CheY-like_superfamily"/>
</dbReference>
<evidence type="ECO:0000313" key="1">
    <source>
        <dbReference type="EMBL" id="PPD58415.1"/>
    </source>
</evidence>
<name>A0A2P5P810_9CHLR</name>
<dbReference type="EMBL" id="JQAN02000008">
    <property type="protein sequence ID" value="PPD58415.1"/>
    <property type="molecule type" value="Genomic_DNA"/>
</dbReference>
<organism evidence="1 2">
    <name type="scientific">Dehalogenimonas etheniformans</name>
    <dbReference type="NCBI Taxonomy" id="1536648"/>
    <lineage>
        <taxon>Bacteria</taxon>
        <taxon>Bacillati</taxon>
        <taxon>Chloroflexota</taxon>
        <taxon>Dehalococcoidia</taxon>
        <taxon>Dehalococcoidales</taxon>
        <taxon>Dehalococcoidaceae</taxon>
        <taxon>Dehalogenimonas</taxon>
    </lineage>
</organism>
<dbReference type="Gene3D" id="3.40.50.2300">
    <property type="match status" value="1"/>
</dbReference>
<dbReference type="InterPro" id="IPR001789">
    <property type="entry name" value="Sig_transdc_resp-reg_receiver"/>
</dbReference>
<dbReference type="AlphaFoldDB" id="A0A2P5P810"/>